<dbReference type="AlphaFoldDB" id="A0A0E0NBQ3"/>
<reference evidence="2" key="2">
    <citation type="submission" date="2015-06" db="UniProtKB">
        <authorList>
            <consortium name="EnsemblPlants"/>
        </authorList>
    </citation>
    <scope>IDENTIFICATION</scope>
</reference>
<reference evidence="3" key="1">
    <citation type="submission" date="2013-06" db="EMBL/GenBank/DDBJ databases">
        <authorList>
            <person name="Zhao Q."/>
        </authorList>
    </citation>
    <scope>NUCLEOTIDE SEQUENCE</scope>
    <source>
        <strain evidence="3">cv. W1943</strain>
    </source>
</reference>
<feature type="compositionally biased region" description="Gly residues" evidence="1">
    <location>
        <begin position="21"/>
        <end position="31"/>
    </location>
</feature>
<evidence type="ECO:0000256" key="1">
    <source>
        <dbReference type="SAM" id="MobiDB-lite"/>
    </source>
</evidence>
<dbReference type="Proteomes" id="UP000008022">
    <property type="component" value="Unassembled WGS sequence"/>
</dbReference>
<sequence>MRHSHGRRPSGRRGGSESVGHGSGLPDGGSGPPAAGSREGRRRRGETAGDLELTAMAAWCLELATVVAHLGGRTRGGGGGRDGASARLGGRARGGGQM</sequence>
<organism evidence="2 3">
    <name type="scientific">Oryza rufipogon</name>
    <name type="common">Brownbeard rice</name>
    <name type="synonym">Asian wild rice</name>
    <dbReference type="NCBI Taxonomy" id="4529"/>
    <lineage>
        <taxon>Eukaryota</taxon>
        <taxon>Viridiplantae</taxon>
        <taxon>Streptophyta</taxon>
        <taxon>Embryophyta</taxon>
        <taxon>Tracheophyta</taxon>
        <taxon>Spermatophyta</taxon>
        <taxon>Magnoliopsida</taxon>
        <taxon>Liliopsida</taxon>
        <taxon>Poales</taxon>
        <taxon>Poaceae</taxon>
        <taxon>BOP clade</taxon>
        <taxon>Oryzoideae</taxon>
        <taxon>Oryzeae</taxon>
        <taxon>Oryzinae</taxon>
        <taxon>Oryza</taxon>
    </lineage>
</organism>
<evidence type="ECO:0000313" key="2">
    <source>
        <dbReference type="EnsemblPlants" id="ORUFI02G08750.1"/>
    </source>
</evidence>
<keyword evidence="3" id="KW-1185">Reference proteome</keyword>
<name>A0A0E0NBQ3_ORYRU</name>
<feature type="compositionally biased region" description="Gly residues" evidence="1">
    <location>
        <begin position="73"/>
        <end position="82"/>
    </location>
</feature>
<dbReference type="Gramene" id="ORUFI02G08750.1">
    <property type="protein sequence ID" value="ORUFI02G08750.1"/>
    <property type="gene ID" value="ORUFI02G08750"/>
</dbReference>
<dbReference type="HOGENOM" id="CLU_2337297_0_0_1"/>
<proteinExistence type="predicted"/>
<feature type="region of interest" description="Disordered" evidence="1">
    <location>
        <begin position="71"/>
        <end position="98"/>
    </location>
</feature>
<protein>
    <submittedName>
        <fullName evidence="2">Uncharacterized protein</fullName>
    </submittedName>
</protein>
<evidence type="ECO:0000313" key="3">
    <source>
        <dbReference type="Proteomes" id="UP000008022"/>
    </source>
</evidence>
<dbReference type="EnsemblPlants" id="ORUFI02G08750.1">
    <property type="protein sequence ID" value="ORUFI02G08750.1"/>
    <property type="gene ID" value="ORUFI02G08750"/>
</dbReference>
<feature type="compositionally biased region" description="Basic residues" evidence="1">
    <location>
        <begin position="1"/>
        <end position="11"/>
    </location>
</feature>
<accession>A0A0E0NBQ3</accession>
<feature type="region of interest" description="Disordered" evidence="1">
    <location>
        <begin position="1"/>
        <end position="49"/>
    </location>
</feature>